<dbReference type="PANTHER" id="PTHR21437:SF3">
    <property type="entry name" value="ANKYRIN REPEAT AND FIBRONECTIN TYPE-III DOMAIN-CONTAINING PROTEIN 1"/>
    <property type="match status" value="1"/>
</dbReference>
<dbReference type="SMART" id="SM00060">
    <property type="entry name" value="FN3"/>
    <property type="match status" value="1"/>
</dbReference>
<sequence length="939" mass="104193">MRAVLMKMTSEKTCVLLTPRPASCIFQTAEEKDELLGDESVLEMLSSSKFWDLESWLCMPSSLRLRSSSSSSSSSSQTSLRSDRCSDRLQSFLSSTLVRDSQFVSSPVLTITPPTSTSSPLQTTSSPSHTAFPSSEVPPTPSSPPDVSLRKRRRLGASPGGLHWTSAGLVQRDFLSPTSPDLSPDLSPDPSPTATGVWGGGALRDRCDAARVTVTVGDAFLQRTTKLRGARRLRTQTGGSAGPFTLRKQPAGGSAGRPCQWKRWSLGDGLHTEVTSLFSSDLHRRAAAVMQQMQSLQLTPRGRTPGPTSPNAAKRLYRNLSDKLRGSSASFEDTHFFGKTERLRKASTMQISEVLLEAVEQQDLDTVQILLFQFSPEELDLNAPNSQGLTPLDISIMTNNQPISKLLLKAGARESPQFSSVECRDQLLSSLVQESEQRAADLSAQAQREGLSLEEREKNQTLRSWEWRSRLYARMRAGFQGTRPPEAPSMMRLTVSSSSTLTVSFQEPQGLNCAVVTKYKVQWSCLQDFSLVAGETVLENLQSLRFCITGLTTGQVYFVRVSAFNMKGWGPPATAQPPGAAPSNWRDCDGREQKRRSQTDAMEKLLLQVQSTHSEYCSGDVKLQNSRKQSVSRSLKHLFSNNKFIKTLKRGVYLATVLFHRDCLLLTAEDHVPIVEVDDSFGSSLLQDFLWFTKMSCMWEDVRWLRQSMSVSMSSSSTLQTRHKMLTAAAHMQSLLGTHNLGRAHYEPIKDRHGNVLLVTVREAESQSSALNGKWTSVTKLQSQRKSLSTPEEPYALDILIITMQDLLSYHRRSCYRLSSGLYLGYLKLSSSVDQIRVLVSQRTPNMLPHVRVRDNSNVSREEWEWIQRLAASSSSAAVIGGEAQEAGLATQRNTPMLYYELQTAIKALLKILNLQPSQVCAEMSRAKQGLCRGEPMDL</sequence>
<dbReference type="SUPFAM" id="SSF48403">
    <property type="entry name" value="Ankyrin repeat"/>
    <property type="match status" value="1"/>
</dbReference>
<protein>
    <recommendedName>
        <fullName evidence="3">Fibronectin type-III domain-containing protein</fullName>
    </recommendedName>
</protein>
<name>A0AAV2LG07_KNICA</name>
<dbReference type="AlphaFoldDB" id="A0AAV2LG07"/>
<keyword evidence="5" id="KW-1185">Reference proteome</keyword>
<evidence type="ECO:0000313" key="4">
    <source>
        <dbReference type="EMBL" id="CAL1599531.1"/>
    </source>
</evidence>
<dbReference type="InterPro" id="IPR036770">
    <property type="entry name" value="Ankyrin_rpt-contain_sf"/>
</dbReference>
<keyword evidence="1" id="KW-0040">ANK repeat</keyword>
<dbReference type="PANTHER" id="PTHR21437">
    <property type="entry name" value="WIDE AWAKE"/>
    <property type="match status" value="1"/>
</dbReference>
<dbReference type="PROSITE" id="PS50297">
    <property type="entry name" value="ANK_REP_REGION"/>
    <property type="match status" value="1"/>
</dbReference>
<reference evidence="4 5" key="1">
    <citation type="submission" date="2024-04" db="EMBL/GenBank/DDBJ databases">
        <authorList>
            <person name="Waldvogel A.-M."/>
            <person name="Schoenle A."/>
        </authorList>
    </citation>
    <scope>NUCLEOTIDE SEQUENCE [LARGE SCALE GENOMIC DNA]</scope>
</reference>
<feature type="compositionally biased region" description="Low complexity" evidence="2">
    <location>
        <begin position="175"/>
        <end position="188"/>
    </location>
</feature>
<proteinExistence type="predicted"/>
<evidence type="ECO:0000259" key="3">
    <source>
        <dbReference type="PROSITE" id="PS50853"/>
    </source>
</evidence>
<accession>A0AAV2LG07</accession>
<organism evidence="4 5">
    <name type="scientific">Knipowitschia caucasica</name>
    <name type="common">Caucasian dwarf goby</name>
    <name type="synonym">Pomatoschistus caucasicus</name>
    <dbReference type="NCBI Taxonomy" id="637954"/>
    <lineage>
        <taxon>Eukaryota</taxon>
        <taxon>Metazoa</taxon>
        <taxon>Chordata</taxon>
        <taxon>Craniata</taxon>
        <taxon>Vertebrata</taxon>
        <taxon>Euteleostomi</taxon>
        <taxon>Actinopterygii</taxon>
        <taxon>Neopterygii</taxon>
        <taxon>Teleostei</taxon>
        <taxon>Neoteleostei</taxon>
        <taxon>Acanthomorphata</taxon>
        <taxon>Gobiaria</taxon>
        <taxon>Gobiiformes</taxon>
        <taxon>Gobioidei</taxon>
        <taxon>Gobiidae</taxon>
        <taxon>Gobiinae</taxon>
        <taxon>Knipowitschia</taxon>
    </lineage>
</organism>
<feature type="domain" description="Fibronectin type-III" evidence="3">
    <location>
        <begin position="484"/>
        <end position="583"/>
    </location>
</feature>
<dbReference type="GO" id="GO:0005819">
    <property type="term" value="C:spindle"/>
    <property type="evidence" value="ECO:0007669"/>
    <property type="project" value="TreeGrafter"/>
</dbReference>
<dbReference type="InterPro" id="IPR003961">
    <property type="entry name" value="FN3_dom"/>
</dbReference>
<dbReference type="InterPro" id="IPR013783">
    <property type="entry name" value="Ig-like_fold"/>
</dbReference>
<evidence type="ECO:0000256" key="2">
    <source>
        <dbReference type="SAM" id="MobiDB-lite"/>
    </source>
</evidence>
<dbReference type="SUPFAM" id="SSF49265">
    <property type="entry name" value="Fibronectin type III"/>
    <property type="match status" value="1"/>
</dbReference>
<feature type="region of interest" description="Disordered" evidence="2">
    <location>
        <begin position="108"/>
        <end position="151"/>
    </location>
</feature>
<dbReference type="InterPro" id="IPR036116">
    <property type="entry name" value="FN3_sf"/>
</dbReference>
<feature type="region of interest" description="Disordered" evidence="2">
    <location>
        <begin position="572"/>
        <end position="597"/>
    </location>
</feature>
<evidence type="ECO:0000313" key="5">
    <source>
        <dbReference type="Proteomes" id="UP001497482"/>
    </source>
</evidence>
<dbReference type="Pfam" id="PF00041">
    <property type="entry name" value="fn3"/>
    <property type="match status" value="1"/>
</dbReference>
<feature type="compositionally biased region" description="Basic and acidic residues" evidence="2">
    <location>
        <begin position="586"/>
        <end position="597"/>
    </location>
</feature>
<feature type="compositionally biased region" description="Low complexity" evidence="2">
    <location>
        <begin position="108"/>
        <end position="135"/>
    </location>
</feature>
<feature type="compositionally biased region" description="Low complexity" evidence="2">
    <location>
        <begin position="572"/>
        <end position="582"/>
    </location>
</feature>
<evidence type="ECO:0000256" key="1">
    <source>
        <dbReference type="PROSITE-ProRule" id="PRU00023"/>
    </source>
</evidence>
<feature type="region of interest" description="Disordered" evidence="2">
    <location>
        <begin position="235"/>
        <end position="258"/>
    </location>
</feature>
<gene>
    <name evidence="4" type="ORF">KC01_LOCUS27788</name>
</gene>
<dbReference type="Gene3D" id="1.25.40.20">
    <property type="entry name" value="Ankyrin repeat-containing domain"/>
    <property type="match status" value="1"/>
</dbReference>
<dbReference type="GO" id="GO:0061172">
    <property type="term" value="P:regulation of establishment of bipolar cell polarity"/>
    <property type="evidence" value="ECO:0007669"/>
    <property type="project" value="TreeGrafter"/>
</dbReference>
<dbReference type="Proteomes" id="UP001497482">
    <property type="component" value="Chromosome 23"/>
</dbReference>
<feature type="repeat" description="ANK" evidence="1">
    <location>
        <begin position="387"/>
        <end position="412"/>
    </location>
</feature>
<dbReference type="GO" id="GO:0000132">
    <property type="term" value="P:establishment of mitotic spindle orientation"/>
    <property type="evidence" value="ECO:0007669"/>
    <property type="project" value="TreeGrafter"/>
</dbReference>
<dbReference type="PROSITE" id="PS50088">
    <property type="entry name" value="ANK_REPEAT"/>
    <property type="match status" value="1"/>
</dbReference>
<dbReference type="CDD" id="cd00063">
    <property type="entry name" value="FN3"/>
    <property type="match status" value="1"/>
</dbReference>
<dbReference type="InterPro" id="IPR002110">
    <property type="entry name" value="Ankyrin_rpt"/>
</dbReference>
<feature type="region of interest" description="Disordered" evidence="2">
    <location>
        <begin position="175"/>
        <end position="201"/>
    </location>
</feature>
<dbReference type="InterPro" id="IPR039269">
    <property type="entry name" value="ANKFN1"/>
</dbReference>
<dbReference type="Gene3D" id="2.60.40.10">
    <property type="entry name" value="Immunoglobulins"/>
    <property type="match status" value="1"/>
</dbReference>
<dbReference type="EMBL" id="OZ035845">
    <property type="protein sequence ID" value="CAL1599531.1"/>
    <property type="molecule type" value="Genomic_DNA"/>
</dbReference>
<dbReference type="PROSITE" id="PS50853">
    <property type="entry name" value="FN3"/>
    <property type="match status" value="1"/>
</dbReference>